<organism evidence="2 3">
    <name type="scientific">Ekhidna lutea</name>
    <dbReference type="NCBI Taxonomy" id="447679"/>
    <lineage>
        <taxon>Bacteria</taxon>
        <taxon>Pseudomonadati</taxon>
        <taxon>Bacteroidota</taxon>
        <taxon>Cytophagia</taxon>
        <taxon>Cytophagales</taxon>
        <taxon>Reichenbachiellaceae</taxon>
        <taxon>Ekhidna</taxon>
    </lineage>
</organism>
<dbReference type="EMBL" id="FZPD01000005">
    <property type="protein sequence ID" value="SNT28978.1"/>
    <property type="molecule type" value="Genomic_DNA"/>
</dbReference>
<dbReference type="Proteomes" id="UP000198393">
    <property type="component" value="Unassembled WGS sequence"/>
</dbReference>
<keyword evidence="1" id="KW-0812">Transmembrane</keyword>
<evidence type="ECO:0000313" key="2">
    <source>
        <dbReference type="EMBL" id="SNT28978.1"/>
    </source>
</evidence>
<keyword evidence="1" id="KW-0472">Membrane</keyword>
<feature type="transmembrane region" description="Helical" evidence="1">
    <location>
        <begin position="22"/>
        <end position="46"/>
    </location>
</feature>
<keyword evidence="1" id="KW-1133">Transmembrane helix</keyword>
<reference evidence="2 3" key="1">
    <citation type="submission" date="2017-06" db="EMBL/GenBank/DDBJ databases">
        <authorList>
            <person name="Kim H.J."/>
            <person name="Triplett B.A."/>
        </authorList>
    </citation>
    <scope>NUCLEOTIDE SEQUENCE [LARGE SCALE GENOMIC DNA]</scope>
    <source>
        <strain evidence="2 3">DSM 19307</strain>
    </source>
</reference>
<dbReference type="RefSeq" id="WP_089357885.1">
    <property type="nucleotide sequence ID" value="NZ_FZPD01000005.1"/>
</dbReference>
<dbReference type="OrthoDB" id="1494807at2"/>
<name>A0A239LGD9_EKHLU</name>
<gene>
    <name evidence="2" type="ORF">SAMN05421640_3215</name>
</gene>
<dbReference type="AlphaFoldDB" id="A0A239LGD9"/>
<keyword evidence="3" id="KW-1185">Reference proteome</keyword>
<sequence length="137" mass="15549">MEKPEKVFIGEDGFWSKWFSKLLFTLISVKVWGLVAGTWISTYLLLNQKVIDIGGKTFELSFSSTQWVTFNTTIWALIFGMKEVFRISEKRDKNEKAALDKRLETKEKVAAMIQAPNHPSTVKVNTDGTETVGSEPD</sequence>
<protein>
    <submittedName>
        <fullName evidence="2">Uncharacterized protein</fullName>
    </submittedName>
</protein>
<evidence type="ECO:0000313" key="3">
    <source>
        <dbReference type="Proteomes" id="UP000198393"/>
    </source>
</evidence>
<evidence type="ECO:0000256" key="1">
    <source>
        <dbReference type="SAM" id="Phobius"/>
    </source>
</evidence>
<accession>A0A239LGD9</accession>
<proteinExistence type="predicted"/>